<dbReference type="GO" id="GO:0004519">
    <property type="term" value="F:endonuclease activity"/>
    <property type="evidence" value="ECO:0007669"/>
    <property type="project" value="UniProtKB-KW"/>
</dbReference>
<dbReference type="Gene3D" id="3.30.420.10">
    <property type="entry name" value="Ribonuclease H-like superfamily/Ribonuclease H"/>
    <property type="match status" value="1"/>
</dbReference>
<evidence type="ECO:0000256" key="17">
    <source>
        <dbReference type="ARBA" id="ARBA00023268"/>
    </source>
</evidence>
<dbReference type="EMBL" id="VJMI01018921">
    <property type="protein sequence ID" value="KAF0708912.1"/>
    <property type="molecule type" value="Genomic_DNA"/>
</dbReference>
<evidence type="ECO:0000313" key="21">
    <source>
        <dbReference type="Proteomes" id="UP000469452"/>
    </source>
</evidence>
<feature type="compositionally biased region" description="Basic and acidic residues" evidence="18">
    <location>
        <begin position="248"/>
        <end position="266"/>
    </location>
</feature>
<proteinExistence type="predicted"/>
<gene>
    <name evidence="20" type="ORF">AaE_013051</name>
</gene>
<dbReference type="GO" id="GO:0006508">
    <property type="term" value="P:proteolysis"/>
    <property type="evidence" value="ECO:0007669"/>
    <property type="project" value="UniProtKB-KW"/>
</dbReference>
<name>A0A6A4Z7D7_APHAT</name>
<protein>
    <recommendedName>
        <fullName evidence="19">Integrase catalytic domain-containing protein</fullName>
    </recommendedName>
</protein>
<dbReference type="GO" id="GO:0006310">
    <property type="term" value="P:DNA recombination"/>
    <property type="evidence" value="ECO:0007669"/>
    <property type="project" value="UniProtKB-KW"/>
</dbReference>
<evidence type="ECO:0000256" key="3">
    <source>
        <dbReference type="ARBA" id="ARBA00022670"/>
    </source>
</evidence>
<evidence type="ECO:0000256" key="1">
    <source>
        <dbReference type="ARBA" id="ARBA00002180"/>
    </source>
</evidence>
<feature type="domain" description="Integrase catalytic" evidence="19">
    <location>
        <begin position="894"/>
        <end position="1065"/>
    </location>
</feature>
<evidence type="ECO:0000256" key="16">
    <source>
        <dbReference type="ARBA" id="ARBA00023172"/>
    </source>
</evidence>
<evidence type="ECO:0000256" key="8">
    <source>
        <dbReference type="ARBA" id="ARBA00022759"/>
    </source>
</evidence>
<dbReference type="VEuPathDB" id="FungiDB:H257_15018"/>
<keyword evidence="2" id="KW-1188">Viral release from host cell</keyword>
<evidence type="ECO:0000256" key="4">
    <source>
        <dbReference type="ARBA" id="ARBA00022722"/>
    </source>
</evidence>
<evidence type="ECO:0000256" key="9">
    <source>
        <dbReference type="ARBA" id="ARBA00022801"/>
    </source>
</evidence>
<keyword evidence="3" id="KW-0645">Protease</keyword>
<reference evidence="20 21" key="1">
    <citation type="submission" date="2019-06" db="EMBL/GenBank/DDBJ databases">
        <title>Genomics analysis of Aphanomyces spp. identifies a new class of oomycete effector associated with host adaptation.</title>
        <authorList>
            <person name="Gaulin E."/>
        </authorList>
    </citation>
    <scope>NUCLEOTIDE SEQUENCE [LARGE SCALE GENOMIC DNA]</scope>
    <source>
        <strain evidence="20 21">E</strain>
    </source>
</reference>
<keyword evidence="13" id="KW-0695">RNA-directed DNA polymerase</keyword>
<dbReference type="GO" id="GO:0004190">
    <property type="term" value="F:aspartic-type endopeptidase activity"/>
    <property type="evidence" value="ECO:0007669"/>
    <property type="project" value="UniProtKB-KW"/>
</dbReference>
<dbReference type="InterPro" id="IPR039537">
    <property type="entry name" value="Retrotran_Ty1/copia-like"/>
</dbReference>
<feature type="compositionally biased region" description="Basic residues" evidence="18">
    <location>
        <begin position="274"/>
        <end position="293"/>
    </location>
</feature>
<evidence type="ECO:0000256" key="6">
    <source>
        <dbReference type="ARBA" id="ARBA00022741"/>
    </source>
</evidence>
<dbReference type="InterPro" id="IPR057670">
    <property type="entry name" value="SH3_retrovirus"/>
</dbReference>
<evidence type="ECO:0000256" key="11">
    <source>
        <dbReference type="ARBA" id="ARBA00022842"/>
    </source>
</evidence>
<evidence type="ECO:0000256" key="14">
    <source>
        <dbReference type="ARBA" id="ARBA00022932"/>
    </source>
</evidence>
<dbReference type="InterPro" id="IPR001584">
    <property type="entry name" value="Integrase_cat-core"/>
</dbReference>
<keyword evidence="10" id="KW-0067">ATP-binding</keyword>
<keyword evidence="14" id="KW-0239">DNA-directed DNA polymerase</keyword>
<dbReference type="InterPro" id="IPR012337">
    <property type="entry name" value="RNaseH-like_sf"/>
</dbReference>
<keyword evidence="9" id="KW-0378">Hydrolase</keyword>
<evidence type="ECO:0000259" key="19">
    <source>
        <dbReference type="PROSITE" id="PS50994"/>
    </source>
</evidence>
<keyword evidence="8" id="KW-0255">Endonuclease</keyword>
<keyword evidence="16" id="KW-0233">DNA recombination</keyword>
<evidence type="ECO:0000313" key="20">
    <source>
        <dbReference type="EMBL" id="KAF0708912.1"/>
    </source>
</evidence>
<dbReference type="GO" id="GO:0015074">
    <property type="term" value="P:DNA integration"/>
    <property type="evidence" value="ECO:0007669"/>
    <property type="project" value="UniProtKB-KW"/>
</dbReference>
<dbReference type="SUPFAM" id="SSF53098">
    <property type="entry name" value="Ribonuclease H-like"/>
    <property type="match status" value="1"/>
</dbReference>
<keyword evidence="5" id="KW-0479">Metal-binding</keyword>
<feature type="compositionally biased region" description="Basic residues" evidence="18">
    <location>
        <begin position="236"/>
        <end position="247"/>
    </location>
</feature>
<keyword evidence="6" id="KW-0547">Nucleotide-binding</keyword>
<keyword evidence="7" id="KW-0064">Aspartyl protease</keyword>
<evidence type="ECO:0000256" key="7">
    <source>
        <dbReference type="ARBA" id="ARBA00022750"/>
    </source>
</evidence>
<dbReference type="Pfam" id="PF22936">
    <property type="entry name" value="Pol_BBD"/>
    <property type="match status" value="1"/>
</dbReference>
<dbReference type="PANTHER" id="PTHR42648:SF11">
    <property type="entry name" value="TRANSPOSON TY4-P GAG-POL POLYPROTEIN"/>
    <property type="match status" value="1"/>
</dbReference>
<dbReference type="InterPro" id="IPR025724">
    <property type="entry name" value="GAG-pre-integrase_dom"/>
</dbReference>
<keyword evidence="14" id="KW-0548">Nucleotidyltransferase</keyword>
<evidence type="ECO:0000256" key="13">
    <source>
        <dbReference type="ARBA" id="ARBA00022918"/>
    </source>
</evidence>
<dbReference type="VEuPathDB" id="FungiDB:H257_04966"/>
<feature type="compositionally biased region" description="Polar residues" evidence="18">
    <location>
        <begin position="313"/>
        <end position="335"/>
    </location>
</feature>
<dbReference type="Pfam" id="PF07727">
    <property type="entry name" value="RVT_2"/>
    <property type="match status" value="1"/>
</dbReference>
<sequence>MVDSLRKLFSNISCPFTLFESIVSRFENNPLTSDPAVLNAQSQKIKNHDGDCLDTFLADVKSIASQYRAAMIPSSLEIAASDYDAFLWANHYMVKLSEVYLDDKQIWDPIRAISSYAKASGQPCSVASIDTAIKDALATRHLRSLALGEHGTADSAHTRSHLINATVVEPASSPVGLVTSRSLPSYAHHKCHNHPGPACFYCGDSAHVLTNCKPLASDYAHGTKRGGFPQDVFDKHGKKNARRLFSRKIRDDHHSRRDDQDRDDYGHGGGHAGAPRRRNPPSKRAATRSRSRGRGGEDRTSNWRDSGYGGRSHQITSTFDDSSTARNDVITPTSDNRGRSRHRDLMGLDKRGRIIGADSAPSERHCDNPSSSSRSPVRTRALSAPNVKVKCPTPPDLSCGSRDLSVDDRPSKRLRRSPPLTTPPCDDDPSARATARPNGGLPIALIAPVTNDDITPRIRIRLYPPQNHWDLPSQPALEHVRSLPTVSRDIPPSLSDAPPATPVRIEFVLPSRGVDSTVAHPPLHVVVDSNKQFALKVVLTQCAPNNGDPDLPPSVVYPPGKFATLAQHWIVDSGATSSCTPHQEYFATYVPCALSLTVGNGSKLPVVGYGSISMENLMSATDTTIPMRSRALCLTFGIHCPQLKFNLLSVGHATDDGYAIAFPSRGLCTITTVLGDVIRASNNAMGLYSFHAIPNGRPAVGKTPPSIEPHENRVLLTQFRALEKRLAEFKTSRVSRKVMDELHMYAYSGVYRYASHLATPAVVPHGSHIKPTHYGPQWSDQSIAITYWCALNGMFAHPPRLTLDPKAFSVSLDCLNSLVSDSRLSNIELTRLWHRCLGHPGIGALDHMIKENPELQVFQTRHLKDFLCETCAYAKSKRSRFNSRIALFRATSFLALVHSDVWGPSFILAASGAAYFVLFVDDFSRFMWVYPLQKRSHLYAAYETFRVAAMSVFKSDIADLRHTQPTDIGTLQSDNAKEYEKLARLITPKYQTRVTFSNAYSPNQNAVAERRIGLVVQKMRAMLIEGSLPKFLWATALEYASWLINITPSSSKSGKSPYFVVFNTHPTLSYIKTFGCTAYVHIQKAAQPTKLDPRAIKAMFIGLPDNHKGYDLMNLHSHARIYSRDVTFWESEFPAINTVDAAADYRKRVASDPNFIPTLEPNAPLPPLHSILDGVSRPNILVMNQPVSHSSHQHTSLVAVSRDVLAATQYISVGQLYREVERDFPLSSPPFDPTHFTLRRHFAQRPSSPPPPLYLQPTITLRSLDSKLCAMDDTIVGDGASSDVLPSTSLSTSIIENIKIPKMCKSKEHTYQNSVLLATTQIGCLSSHFSPDYLDSSMIYSLLAERAVSKSRPDPENWREAMSREDHKKWLAAATDEYNSLLSNGTYELVRRDSKLTILVCRWVFRIKPGGIYKARVVVKGFMQQNGVDYTDIYAPVVRLEVLRFLFALVAIYNLECHQMDVKTAFLNGTMDCDVYMEQPPGSLVEPKSRRDFVCLLKKSLYGLKQAPHLWYWTFVEFMLAQGFTRLHKDRCVFLKTDSDGFTIVSLYVDDLLIIAPTLSLVSSMKQSLSNRFKMTDLNEVSDILGWQVVRNRSSRTLFLHQSRYCATVVDRFDMGDSKPATTPFECTSPLSQSHCASTPQEVAMMAKNPYRCAVGSFMYLAMGTRPDLAYALQQLSQFLHNPGPLHWRQLNAFYVIYADQ</sequence>
<dbReference type="GO" id="GO:0003964">
    <property type="term" value="F:RNA-directed DNA polymerase activity"/>
    <property type="evidence" value="ECO:0007669"/>
    <property type="project" value="UniProtKB-KW"/>
</dbReference>
<feature type="region of interest" description="Disordered" evidence="18">
    <location>
        <begin position="228"/>
        <end position="439"/>
    </location>
</feature>
<feature type="compositionally biased region" description="Basic and acidic residues" evidence="18">
    <location>
        <begin position="343"/>
        <end position="352"/>
    </location>
</feature>
<keyword evidence="12" id="KW-0229">DNA integration</keyword>
<comment type="caution">
    <text evidence="20">The sequence shown here is derived from an EMBL/GenBank/DDBJ whole genome shotgun (WGS) entry which is preliminary data.</text>
</comment>
<evidence type="ECO:0000256" key="2">
    <source>
        <dbReference type="ARBA" id="ARBA00022612"/>
    </source>
</evidence>
<dbReference type="InterPro" id="IPR054722">
    <property type="entry name" value="PolX-like_BBD"/>
</dbReference>
<evidence type="ECO:0000256" key="10">
    <source>
        <dbReference type="ARBA" id="ARBA00022840"/>
    </source>
</evidence>
<evidence type="ECO:0000256" key="18">
    <source>
        <dbReference type="SAM" id="MobiDB-lite"/>
    </source>
</evidence>
<comment type="function">
    <text evidence="1">The aspartyl protease (PR) mediates the proteolytic cleavages of the Gag and Gag-Pol polyproteins after assembly of the VLP.</text>
</comment>
<accession>A0A6A4Z7D7</accession>
<keyword evidence="17" id="KW-0511">Multifunctional enzyme</keyword>
<dbReference type="GO" id="GO:0005524">
    <property type="term" value="F:ATP binding"/>
    <property type="evidence" value="ECO:0007669"/>
    <property type="project" value="UniProtKB-KW"/>
</dbReference>
<dbReference type="InterPro" id="IPR036397">
    <property type="entry name" value="RNaseH_sf"/>
</dbReference>
<dbReference type="GO" id="GO:0046872">
    <property type="term" value="F:metal ion binding"/>
    <property type="evidence" value="ECO:0007669"/>
    <property type="project" value="UniProtKB-KW"/>
</dbReference>
<dbReference type="InterPro" id="IPR013103">
    <property type="entry name" value="RVT_2"/>
</dbReference>
<dbReference type="VEuPathDB" id="FungiDB:H257_17769"/>
<dbReference type="Pfam" id="PF25597">
    <property type="entry name" value="SH3_retrovirus"/>
    <property type="match status" value="1"/>
</dbReference>
<dbReference type="Proteomes" id="UP000469452">
    <property type="component" value="Unassembled WGS sequence"/>
</dbReference>
<evidence type="ECO:0000256" key="12">
    <source>
        <dbReference type="ARBA" id="ARBA00022908"/>
    </source>
</evidence>
<dbReference type="SUPFAM" id="SSF56672">
    <property type="entry name" value="DNA/RNA polymerases"/>
    <property type="match status" value="1"/>
</dbReference>
<evidence type="ECO:0000256" key="5">
    <source>
        <dbReference type="ARBA" id="ARBA00022723"/>
    </source>
</evidence>
<evidence type="ECO:0000256" key="15">
    <source>
        <dbReference type="ARBA" id="ARBA00023113"/>
    </source>
</evidence>
<dbReference type="Pfam" id="PF13976">
    <property type="entry name" value="gag_pre-integrs"/>
    <property type="match status" value="1"/>
</dbReference>
<dbReference type="GO" id="GO:0003676">
    <property type="term" value="F:nucleic acid binding"/>
    <property type="evidence" value="ECO:0007669"/>
    <property type="project" value="InterPro"/>
</dbReference>
<keyword evidence="14" id="KW-0808">Transferase</keyword>
<dbReference type="PROSITE" id="PS50994">
    <property type="entry name" value="INTEGRASE"/>
    <property type="match status" value="1"/>
</dbReference>
<dbReference type="PANTHER" id="PTHR42648">
    <property type="entry name" value="TRANSPOSASE, PUTATIVE-RELATED"/>
    <property type="match status" value="1"/>
</dbReference>
<keyword evidence="15" id="KW-0917">Virion maturation</keyword>
<dbReference type="InterPro" id="IPR043502">
    <property type="entry name" value="DNA/RNA_pol_sf"/>
</dbReference>
<keyword evidence="11" id="KW-0460">Magnesium</keyword>
<keyword evidence="4" id="KW-0540">Nuclease</keyword>
<organism evidence="20 21">
    <name type="scientific">Aphanomyces astaci</name>
    <name type="common">Crayfish plague agent</name>
    <dbReference type="NCBI Taxonomy" id="112090"/>
    <lineage>
        <taxon>Eukaryota</taxon>
        <taxon>Sar</taxon>
        <taxon>Stramenopiles</taxon>
        <taxon>Oomycota</taxon>
        <taxon>Saprolegniomycetes</taxon>
        <taxon>Saprolegniales</taxon>
        <taxon>Verrucalvaceae</taxon>
        <taxon>Aphanomyces</taxon>
    </lineage>
</organism>
<dbReference type="GO" id="GO:0003887">
    <property type="term" value="F:DNA-directed DNA polymerase activity"/>
    <property type="evidence" value="ECO:0007669"/>
    <property type="project" value="UniProtKB-KW"/>
</dbReference>